<proteinExistence type="predicted"/>
<feature type="region of interest" description="Disordered" evidence="1">
    <location>
        <begin position="52"/>
        <end position="74"/>
    </location>
</feature>
<dbReference type="EMBL" id="JANQDX010000020">
    <property type="protein sequence ID" value="KAL0903273.1"/>
    <property type="molecule type" value="Genomic_DNA"/>
</dbReference>
<keyword evidence="2" id="KW-0472">Membrane</keyword>
<gene>
    <name evidence="3" type="ORF">M5K25_027640</name>
</gene>
<sequence>MGLHSPRCRHRSKSLTVGKYYRKADFYDSHKFKRGSSQLFTTSTNKNIITLKKNKKQKKKTGIQNPAELGAAPPPESRFLLRRATSVSDDSLLSSSDAGQKILATSLSLSSPLITLSVILAISLFSLSKHSAAFSITSSAPAFLAIPLNLNPPILIPYSIVTTISFSSCSSSLLKNATAASTAPPSSIAAFPSLLSTIPAITLFARILNSLSSPFATAINPFTAPAILAIFAIFISAKPK</sequence>
<keyword evidence="2" id="KW-0812">Transmembrane</keyword>
<accession>A0ABD0TUG9</accession>
<feature type="transmembrane region" description="Helical" evidence="2">
    <location>
        <begin position="102"/>
        <end position="125"/>
    </location>
</feature>
<organism evidence="3 4">
    <name type="scientific">Dendrobium thyrsiflorum</name>
    <name type="common">Pinecone-like raceme dendrobium</name>
    <name type="synonym">Orchid</name>
    <dbReference type="NCBI Taxonomy" id="117978"/>
    <lineage>
        <taxon>Eukaryota</taxon>
        <taxon>Viridiplantae</taxon>
        <taxon>Streptophyta</taxon>
        <taxon>Embryophyta</taxon>
        <taxon>Tracheophyta</taxon>
        <taxon>Spermatophyta</taxon>
        <taxon>Magnoliopsida</taxon>
        <taxon>Liliopsida</taxon>
        <taxon>Asparagales</taxon>
        <taxon>Orchidaceae</taxon>
        <taxon>Epidendroideae</taxon>
        <taxon>Malaxideae</taxon>
        <taxon>Dendrobiinae</taxon>
        <taxon>Dendrobium</taxon>
    </lineage>
</organism>
<reference evidence="3 4" key="1">
    <citation type="journal article" date="2024" name="Plant Biotechnol. J.">
        <title>Dendrobium thyrsiflorum genome and its molecular insights into genes involved in important horticultural traits.</title>
        <authorList>
            <person name="Chen B."/>
            <person name="Wang J.Y."/>
            <person name="Zheng P.J."/>
            <person name="Li K.L."/>
            <person name="Liang Y.M."/>
            <person name="Chen X.F."/>
            <person name="Zhang C."/>
            <person name="Zhao X."/>
            <person name="He X."/>
            <person name="Zhang G.Q."/>
            <person name="Liu Z.J."/>
            <person name="Xu Q."/>
        </authorList>
    </citation>
    <scope>NUCLEOTIDE SEQUENCE [LARGE SCALE GENOMIC DNA]</scope>
    <source>
        <strain evidence="3">GZMU011</strain>
    </source>
</reference>
<feature type="transmembrane region" description="Helical" evidence="2">
    <location>
        <begin position="186"/>
        <end position="208"/>
    </location>
</feature>
<evidence type="ECO:0000256" key="2">
    <source>
        <dbReference type="SAM" id="Phobius"/>
    </source>
</evidence>
<comment type="caution">
    <text evidence="3">The sequence shown here is derived from an EMBL/GenBank/DDBJ whole genome shotgun (WGS) entry which is preliminary data.</text>
</comment>
<evidence type="ECO:0000256" key="1">
    <source>
        <dbReference type="SAM" id="MobiDB-lite"/>
    </source>
</evidence>
<name>A0ABD0TUG9_DENTH</name>
<dbReference type="Proteomes" id="UP001552299">
    <property type="component" value="Unassembled WGS sequence"/>
</dbReference>
<feature type="compositionally biased region" description="Basic residues" evidence="1">
    <location>
        <begin position="52"/>
        <end position="61"/>
    </location>
</feature>
<evidence type="ECO:0000313" key="3">
    <source>
        <dbReference type="EMBL" id="KAL0903273.1"/>
    </source>
</evidence>
<evidence type="ECO:0000313" key="4">
    <source>
        <dbReference type="Proteomes" id="UP001552299"/>
    </source>
</evidence>
<keyword evidence="4" id="KW-1185">Reference proteome</keyword>
<protein>
    <submittedName>
        <fullName evidence="3">Uncharacterized protein</fullName>
    </submittedName>
</protein>
<feature type="transmembrane region" description="Helical" evidence="2">
    <location>
        <begin position="214"/>
        <end position="235"/>
    </location>
</feature>
<dbReference type="AlphaFoldDB" id="A0ABD0TUG9"/>
<keyword evidence="2" id="KW-1133">Transmembrane helix</keyword>